<evidence type="ECO:0000313" key="1">
    <source>
        <dbReference type="EMBL" id="KAF3688166.1"/>
    </source>
</evidence>
<protein>
    <submittedName>
        <fullName evidence="1">Uncharacterized protein</fullName>
    </submittedName>
</protein>
<accession>A0A6G1PDR0</accession>
<proteinExistence type="predicted"/>
<keyword evidence="2" id="KW-1185">Reference proteome</keyword>
<evidence type="ECO:0000313" key="2">
    <source>
        <dbReference type="Proteomes" id="UP000503349"/>
    </source>
</evidence>
<dbReference type="EMBL" id="CM015714">
    <property type="protein sequence ID" value="KAF3688166.1"/>
    <property type="molecule type" value="Genomic_DNA"/>
</dbReference>
<dbReference type="Proteomes" id="UP000503349">
    <property type="component" value="Chromosome 3"/>
</dbReference>
<dbReference type="AlphaFoldDB" id="A0A6G1PDR0"/>
<organism evidence="1 2">
    <name type="scientific">Channa argus</name>
    <name type="common">Northern snakehead</name>
    <name type="synonym">Ophicephalus argus</name>
    <dbReference type="NCBI Taxonomy" id="215402"/>
    <lineage>
        <taxon>Eukaryota</taxon>
        <taxon>Metazoa</taxon>
        <taxon>Chordata</taxon>
        <taxon>Craniata</taxon>
        <taxon>Vertebrata</taxon>
        <taxon>Euteleostomi</taxon>
        <taxon>Actinopterygii</taxon>
        <taxon>Neopterygii</taxon>
        <taxon>Teleostei</taxon>
        <taxon>Neoteleostei</taxon>
        <taxon>Acanthomorphata</taxon>
        <taxon>Anabantaria</taxon>
        <taxon>Anabantiformes</taxon>
        <taxon>Channoidei</taxon>
        <taxon>Channidae</taxon>
        <taxon>Channa</taxon>
    </lineage>
</organism>
<reference evidence="2" key="2">
    <citation type="submission" date="2019-02" db="EMBL/GenBank/DDBJ databases">
        <title>Opniocepnalus argus Var Kimnra genome.</title>
        <authorList>
            <person name="Zhou C."/>
            <person name="Xiao S."/>
        </authorList>
    </citation>
    <scope>NUCLEOTIDE SEQUENCE [LARGE SCALE GENOMIC DNA]</scope>
</reference>
<reference evidence="1 2" key="1">
    <citation type="submission" date="2019-02" db="EMBL/GenBank/DDBJ databases">
        <title>Opniocepnalus argus genome.</title>
        <authorList>
            <person name="Zhou C."/>
            <person name="Xiao S."/>
        </authorList>
    </citation>
    <scope>NUCLEOTIDE SEQUENCE [LARGE SCALE GENOMIC DNA]</scope>
    <source>
        <strain evidence="1">OARG1902GOOAL</strain>
        <tissue evidence="1">Muscle</tissue>
    </source>
</reference>
<gene>
    <name evidence="1" type="ORF">EXN66_Car003838</name>
</gene>
<sequence length="102" mass="11253">MATSKCLAGSPRHGAGSSAFREGEVCVCVHVRNLRRDWDLCVRWVGLQPGCGPVPSLAERSCVRRHRCHRSCHCSHLAAATFSQQPLPWQLADLSLQACKED</sequence>
<name>A0A6G1PDR0_CHAAH</name>